<reference evidence="3" key="1">
    <citation type="journal article" date="2019" name="Int. J. Syst. Evol. Microbiol.">
        <title>The Global Catalogue of Microorganisms (GCM) 10K type strain sequencing project: providing services to taxonomists for standard genome sequencing and annotation.</title>
        <authorList>
            <consortium name="The Broad Institute Genomics Platform"/>
            <consortium name="The Broad Institute Genome Sequencing Center for Infectious Disease"/>
            <person name="Wu L."/>
            <person name="Ma J."/>
        </authorList>
    </citation>
    <scope>NUCLEOTIDE SEQUENCE [LARGE SCALE GENOMIC DNA]</scope>
    <source>
        <strain evidence="3">JCM 12763</strain>
    </source>
</reference>
<keyword evidence="3" id="KW-1185">Reference proteome</keyword>
<proteinExistence type="predicted"/>
<sequence length="134" mass="14399">MSWAKLSPAPCSPGTRAPPAPPARATLPQPSAGGTPRLRGALGEAAISAARTDTSLGARYRRIVKRRGHMKAPAAVARSILVSVWHLMNDPTARYRDLGADFPTRNLDPHRKSRDLVRRLKALGHDVILTPATA</sequence>
<accession>A0ABW1LVK9</accession>
<protein>
    <recommendedName>
        <fullName evidence="4">IS110 family transposase</fullName>
    </recommendedName>
</protein>
<dbReference type="Proteomes" id="UP001596242">
    <property type="component" value="Unassembled WGS sequence"/>
</dbReference>
<gene>
    <name evidence="2" type="ORF">ACFP50_09300</name>
</gene>
<comment type="caution">
    <text evidence="2">The sequence shown here is derived from an EMBL/GenBank/DDBJ whole genome shotgun (WGS) entry which is preliminary data.</text>
</comment>
<dbReference type="EMBL" id="JBHSPT010000020">
    <property type="protein sequence ID" value="MFC6055650.1"/>
    <property type="molecule type" value="Genomic_DNA"/>
</dbReference>
<evidence type="ECO:0000313" key="3">
    <source>
        <dbReference type="Proteomes" id="UP001596242"/>
    </source>
</evidence>
<organism evidence="2 3">
    <name type="scientific">Streptomyces pratens</name>
    <dbReference type="NCBI Taxonomy" id="887456"/>
    <lineage>
        <taxon>Bacteria</taxon>
        <taxon>Bacillati</taxon>
        <taxon>Actinomycetota</taxon>
        <taxon>Actinomycetes</taxon>
        <taxon>Kitasatosporales</taxon>
        <taxon>Streptomycetaceae</taxon>
        <taxon>Streptomyces</taxon>
    </lineage>
</organism>
<dbReference type="RefSeq" id="WP_386395204.1">
    <property type="nucleotide sequence ID" value="NZ_JBHSPT010000020.1"/>
</dbReference>
<evidence type="ECO:0008006" key="4">
    <source>
        <dbReference type="Google" id="ProtNLM"/>
    </source>
</evidence>
<evidence type="ECO:0000256" key="1">
    <source>
        <dbReference type="SAM" id="MobiDB-lite"/>
    </source>
</evidence>
<feature type="region of interest" description="Disordered" evidence="1">
    <location>
        <begin position="1"/>
        <end position="38"/>
    </location>
</feature>
<evidence type="ECO:0000313" key="2">
    <source>
        <dbReference type="EMBL" id="MFC6055650.1"/>
    </source>
</evidence>
<name>A0ABW1LVK9_9ACTN</name>